<dbReference type="OrthoDB" id="481188at2"/>
<name>A0A2T1ENT7_9CYAN</name>
<dbReference type="RefSeq" id="WP_106254786.1">
    <property type="nucleotide sequence ID" value="NZ_CAWNSW010000073.1"/>
</dbReference>
<proteinExistence type="predicted"/>
<protein>
    <submittedName>
        <fullName evidence="1">Uncharacterized protein</fullName>
    </submittedName>
</protein>
<reference evidence="2" key="1">
    <citation type="submission" date="2018-02" db="EMBL/GenBank/DDBJ databases">
        <authorList>
            <person name="Moore K."/>
            <person name="Momper L."/>
        </authorList>
    </citation>
    <scope>NUCLEOTIDE SEQUENCE [LARGE SCALE GENOMIC DNA]</scope>
    <source>
        <strain evidence="2">ULC18</strain>
    </source>
</reference>
<dbReference type="AlphaFoldDB" id="A0A2T1ENT7"/>
<comment type="caution">
    <text evidence="1">The sequence shown here is derived from an EMBL/GenBank/DDBJ whole genome shotgun (WGS) entry which is preliminary data.</text>
</comment>
<reference evidence="1 2" key="2">
    <citation type="submission" date="2018-03" db="EMBL/GenBank/DDBJ databases">
        <title>The ancient ancestry and fast evolution of plastids.</title>
        <authorList>
            <person name="Moore K.R."/>
            <person name="Magnabosco C."/>
            <person name="Momper L."/>
            <person name="Gold D.A."/>
            <person name="Bosak T."/>
            <person name="Fournier G.P."/>
        </authorList>
    </citation>
    <scope>NUCLEOTIDE SEQUENCE [LARGE SCALE GENOMIC DNA]</scope>
    <source>
        <strain evidence="1 2">ULC18</strain>
    </source>
</reference>
<evidence type="ECO:0000313" key="1">
    <source>
        <dbReference type="EMBL" id="PSB34412.1"/>
    </source>
</evidence>
<organism evidence="1 2">
    <name type="scientific">Stenomitos frigidus ULC18</name>
    <dbReference type="NCBI Taxonomy" id="2107698"/>
    <lineage>
        <taxon>Bacteria</taxon>
        <taxon>Bacillati</taxon>
        <taxon>Cyanobacteriota</taxon>
        <taxon>Cyanophyceae</taxon>
        <taxon>Leptolyngbyales</taxon>
        <taxon>Leptolyngbyaceae</taxon>
        <taxon>Stenomitos</taxon>
    </lineage>
</organism>
<dbReference type="Proteomes" id="UP000239576">
    <property type="component" value="Unassembled WGS sequence"/>
</dbReference>
<gene>
    <name evidence="1" type="ORF">C7B82_02815</name>
</gene>
<evidence type="ECO:0000313" key="2">
    <source>
        <dbReference type="Proteomes" id="UP000239576"/>
    </source>
</evidence>
<sequence length="372" mass="40632">MVQSPWQNALNPQLTQRLLRPLVCPGVIPDTLAAAIFERSRQFKQRLSLLHQFQQRWGRQSALQVPDTPIVYAQWVESTEPATTPLISPGLANQGNSQSMQVEQHTTVTQITPQQPVTEPTALASPTQPLVIQAKFANPPISSPDAEPTFPITTSSVPKVSPNAQARDRLKGSIEVERITSTTTISQISIAAPLPSRESTVRNGVLPLVVPGSVQQGQFAQRAQESEAFSEKRLQSLLEGESLLAPSFADSASSFPLLKELPLVKAQRVAAAESFSQPTGVTQPLVLARPMSSRIASGSEESSMMPSAASHQMVERSSITHAQPVPQKPAMLTPSPQPIPTINVNTLTQQVERKLMRKLTVERERRGQRSWH</sequence>
<accession>A0A2T1ENT7</accession>
<keyword evidence="2" id="KW-1185">Reference proteome</keyword>
<dbReference type="EMBL" id="PVWK01000014">
    <property type="protein sequence ID" value="PSB34412.1"/>
    <property type="molecule type" value="Genomic_DNA"/>
</dbReference>